<accession>A0A1Y2HG04</accession>
<protein>
    <submittedName>
        <fullName evidence="2">Uncharacterized protein</fullName>
    </submittedName>
</protein>
<dbReference type="Proteomes" id="UP000193411">
    <property type="component" value="Unassembled WGS sequence"/>
</dbReference>
<sequence>MVSVSSRGDDGSLTGLGMGMMSALDTCAVVVVVVVVSVVSVVLAAALARVASLAELGADWSALAMVVVGKPLDDNVWTVVHLTGTCACDSETLVPIPHSLPFRPSCTLRPFVYDTRPGH</sequence>
<gene>
    <name evidence="2" type="ORF">BCR44DRAFT_207771</name>
</gene>
<organism evidence="2 3">
    <name type="scientific">Catenaria anguillulae PL171</name>
    <dbReference type="NCBI Taxonomy" id="765915"/>
    <lineage>
        <taxon>Eukaryota</taxon>
        <taxon>Fungi</taxon>
        <taxon>Fungi incertae sedis</taxon>
        <taxon>Blastocladiomycota</taxon>
        <taxon>Blastocladiomycetes</taxon>
        <taxon>Blastocladiales</taxon>
        <taxon>Catenariaceae</taxon>
        <taxon>Catenaria</taxon>
    </lineage>
</organism>
<feature type="transmembrane region" description="Helical" evidence="1">
    <location>
        <begin position="20"/>
        <end position="47"/>
    </location>
</feature>
<keyword evidence="1" id="KW-0472">Membrane</keyword>
<comment type="caution">
    <text evidence="2">The sequence shown here is derived from an EMBL/GenBank/DDBJ whole genome shotgun (WGS) entry which is preliminary data.</text>
</comment>
<proteinExistence type="predicted"/>
<evidence type="ECO:0000313" key="3">
    <source>
        <dbReference type="Proteomes" id="UP000193411"/>
    </source>
</evidence>
<dbReference type="AlphaFoldDB" id="A0A1Y2HG04"/>
<evidence type="ECO:0000256" key="1">
    <source>
        <dbReference type="SAM" id="Phobius"/>
    </source>
</evidence>
<keyword evidence="1" id="KW-1133">Transmembrane helix</keyword>
<reference evidence="2 3" key="1">
    <citation type="submission" date="2016-07" db="EMBL/GenBank/DDBJ databases">
        <title>Pervasive Adenine N6-methylation of Active Genes in Fungi.</title>
        <authorList>
            <consortium name="DOE Joint Genome Institute"/>
            <person name="Mondo S.J."/>
            <person name="Dannebaum R.O."/>
            <person name="Kuo R.C."/>
            <person name="Labutti K."/>
            <person name="Haridas S."/>
            <person name="Kuo A."/>
            <person name="Salamov A."/>
            <person name="Ahrendt S.R."/>
            <person name="Lipzen A."/>
            <person name="Sullivan W."/>
            <person name="Andreopoulos W.B."/>
            <person name="Clum A."/>
            <person name="Lindquist E."/>
            <person name="Daum C."/>
            <person name="Ramamoorthy G.K."/>
            <person name="Gryganskyi A."/>
            <person name="Culley D."/>
            <person name="Magnuson J.K."/>
            <person name="James T.Y."/>
            <person name="O'Malley M.A."/>
            <person name="Stajich J.E."/>
            <person name="Spatafora J.W."/>
            <person name="Visel A."/>
            <person name="Grigoriev I.V."/>
        </authorList>
    </citation>
    <scope>NUCLEOTIDE SEQUENCE [LARGE SCALE GENOMIC DNA]</scope>
    <source>
        <strain evidence="2 3">PL171</strain>
    </source>
</reference>
<evidence type="ECO:0000313" key="2">
    <source>
        <dbReference type="EMBL" id="ORZ33530.1"/>
    </source>
</evidence>
<dbReference type="EMBL" id="MCFL01000035">
    <property type="protein sequence ID" value="ORZ33530.1"/>
    <property type="molecule type" value="Genomic_DNA"/>
</dbReference>
<keyword evidence="3" id="KW-1185">Reference proteome</keyword>
<name>A0A1Y2HG04_9FUNG</name>
<keyword evidence="1" id="KW-0812">Transmembrane</keyword>